<gene>
    <name evidence="1" type="ORF">PV517_46245</name>
</gene>
<dbReference type="RefSeq" id="WP_060880811.1">
    <property type="nucleotide sequence ID" value="NZ_JAGJBZ010000005.1"/>
</dbReference>
<dbReference type="EMBL" id="JARAVY010000038">
    <property type="protein sequence ID" value="MDX2916056.1"/>
    <property type="molecule type" value="Genomic_DNA"/>
</dbReference>
<evidence type="ECO:0000313" key="1">
    <source>
        <dbReference type="EMBL" id="MDX2916056.1"/>
    </source>
</evidence>
<proteinExistence type="predicted"/>
<protein>
    <submittedName>
        <fullName evidence="1">Uncharacterized protein</fullName>
    </submittedName>
</protein>
<dbReference type="Proteomes" id="UP001271723">
    <property type="component" value="Unassembled WGS sequence"/>
</dbReference>
<comment type="caution">
    <text evidence="1">The sequence shown here is derived from an EMBL/GenBank/DDBJ whole genome shotgun (WGS) entry which is preliminary data.</text>
</comment>
<name>A0ABU4LJU7_9ACTN</name>
<accession>A0ABU4LJU7</accession>
<evidence type="ECO:0000313" key="2">
    <source>
        <dbReference type="Proteomes" id="UP001271723"/>
    </source>
</evidence>
<sequence>MTTISRHSVEVPRQYLGVPVPDDIRRQWDSWDAATWRRSRHMATNNLFPPDQRYTVRPPAELCPRHHDAWVGYRNMDFDPVSGNRWPGHPGSPFVPVGRDLSRVAEERRCEWDEKASEQMRLIEQICLSGRSPQCDRAEQVDGGSVVE</sequence>
<keyword evidence="2" id="KW-1185">Reference proteome</keyword>
<organism evidence="1 2">
    <name type="scientific">Streptomyces griseiscabiei</name>
    <dbReference type="NCBI Taxonomy" id="2993540"/>
    <lineage>
        <taxon>Bacteria</taxon>
        <taxon>Bacillati</taxon>
        <taxon>Actinomycetota</taxon>
        <taxon>Actinomycetes</taxon>
        <taxon>Kitasatosporales</taxon>
        <taxon>Streptomycetaceae</taxon>
        <taxon>Streptomyces</taxon>
    </lineage>
</organism>
<reference evidence="1 2" key="1">
    <citation type="journal article" date="2023" name="Microb. Genom.">
        <title>Mesoterricola silvestris gen. nov., sp. nov., Mesoterricola sediminis sp. nov., Geothrix oryzae sp. nov., Geothrix edaphica sp. nov., Geothrix rubra sp. nov., and Geothrix limicola sp. nov., six novel members of Acidobacteriota isolated from soils.</title>
        <authorList>
            <person name="Weisberg A.J."/>
            <person name="Pearce E."/>
            <person name="Kramer C.G."/>
            <person name="Chang J.H."/>
            <person name="Clarke C.R."/>
        </authorList>
    </citation>
    <scope>NUCLEOTIDE SEQUENCE [LARGE SCALE GENOMIC DNA]</scope>
    <source>
        <strain evidence="1 2">NRRL_B-2795</strain>
    </source>
</reference>